<name>A0A8J2J694_9HEXA</name>
<gene>
    <name evidence="1" type="ORF">AFUS01_LOCUS1238</name>
</gene>
<dbReference type="Proteomes" id="UP000708208">
    <property type="component" value="Unassembled WGS sequence"/>
</dbReference>
<protein>
    <submittedName>
        <fullName evidence="1">Uncharacterized protein</fullName>
    </submittedName>
</protein>
<keyword evidence="2" id="KW-1185">Reference proteome</keyword>
<organism evidence="1 2">
    <name type="scientific">Allacma fusca</name>
    <dbReference type="NCBI Taxonomy" id="39272"/>
    <lineage>
        <taxon>Eukaryota</taxon>
        <taxon>Metazoa</taxon>
        <taxon>Ecdysozoa</taxon>
        <taxon>Arthropoda</taxon>
        <taxon>Hexapoda</taxon>
        <taxon>Collembola</taxon>
        <taxon>Symphypleona</taxon>
        <taxon>Sminthuridae</taxon>
        <taxon>Allacma</taxon>
    </lineage>
</organism>
<accession>A0A8J2J694</accession>
<sequence length="106" mass="12416">MDPDCYERIFETKSVCIAFNELIEVFAMHFMVDVKKRRMYKTSTEKMLTSFSTMGISYHYPELYYPLESILGYLENAGLPSLYARNRMLIQESNGQRNAIHMNGQP</sequence>
<comment type="caution">
    <text evidence="1">The sequence shown here is derived from an EMBL/GenBank/DDBJ whole genome shotgun (WGS) entry which is preliminary data.</text>
</comment>
<dbReference type="EMBL" id="CAJVCH010006879">
    <property type="protein sequence ID" value="CAG7659418.1"/>
    <property type="molecule type" value="Genomic_DNA"/>
</dbReference>
<evidence type="ECO:0000313" key="1">
    <source>
        <dbReference type="EMBL" id="CAG7659418.1"/>
    </source>
</evidence>
<dbReference type="AlphaFoldDB" id="A0A8J2J694"/>
<evidence type="ECO:0000313" key="2">
    <source>
        <dbReference type="Proteomes" id="UP000708208"/>
    </source>
</evidence>
<reference evidence="1" key="1">
    <citation type="submission" date="2021-06" db="EMBL/GenBank/DDBJ databases">
        <authorList>
            <person name="Hodson N. C."/>
            <person name="Mongue J. A."/>
            <person name="Jaron S. K."/>
        </authorList>
    </citation>
    <scope>NUCLEOTIDE SEQUENCE</scope>
</reference>
<proteinExistence type="predicted"/>